<dbReference type="GO" id="GO:0000981">
    <property type="term" value="F:DNA-binding transcription factor activity, RNA polymerase II-specific"/>
    <property type="evidence" value="ECO:0007669"/>
    <property type="project" value="TreeGrafter"/>
</dbReference>
<gene>
    <name evidence="5" type="ORF">A3Q56_06980</name>
</gene>
<dbReference type="EMBL" id="LWCA01001348">
    <property type="protein sequence ID" value="OAF65319.1"/>
    <property type="molecule type" value="Genomic_DNA"/>
</dbReference>
<dbReference type="Proteomes" id="UP000078046">
    <property type="component" value="Unassembled WGS sequence"/>
</dbReference>
<dbReference type="InterPro" id="IPR001766">
    <property type="entry name" value="Fork_head_dom"/>
</dbReference>
<reference evidence="5 6" key="1">
    <citation type="submission" date="2016-04" db="EMBL/GenBank/DDBJ databases">
        <title>The genome of Intoshia linei affirms orthonectids as highly simplified spiralians.</title>
        <authorList>
            <person name="Mikhailov K.V."/>
            <person name="Slusarev G.S."/>
            <person name="Nikitin M.A."/>
            <person name="Logacheva M.D."/>
            <person name="Penin A."/>
            <person name="Aleoshin V."/>
            <person name="Panchin Y.V."/>
        </authorList>
    </citation>
    <scope>NUCLEOTIDE SEQUENCE [LARGE SCALE GENOMIC DNA]</scope>
    <source>
        <strain evidence="5">Intl2013</strain>
        <tissue evidence="5">Whole animal</tissue>
    </source>
</reference>
<evidence type="ECO:0000313" key="5">
    <source>
        <dbReference type="EMBL" id="OAF65319.1"/>
    </source>
</evidence>
<evidence type="ECO:0000313" key="6">
    <source>
        <dbReference type="Proteomes" id="UP000078046"/>
    </source>
</evidence>
<feature type="DNA-binding region" description="Fork-head" evidence="3">
    <location>
        <begin position="74"/>
        <end position="168"/>
    </location>
</feature>
<dbReference type="PANTHER" id="PTHR11829">
    <property type="entry name" value="FORKHEAD BOX PROTEIN"/>
    <property type="match status" value="1"/>
</dbReference>
<dbReference type="SMART" id="SM00339">
    <property type="entry name" value="FH"/>
    <property type="match status" value="1"/>
</dbReference>
<dbReference type="GO" id="GO:0005634">
    <property type="term" value="C:nucleus"/>
    <property type="evidence" value="ECO:0007669"/>
    <property type="project" value="UniProtKB-SubCell"/>
</dbReference>
<dbReference type="GO" id="GO:0030154">
    <property type="term" value="P:cell differentiation"/>
    <property type="evidence" value="ECO:0007669"/>
    <property type="project" value="TreeGrafter"/>
</dbReference>
<dbReference type="InterPro" id="IPR050211">
    <property type="entry name" value="FOX_domain-containing"/>
</dbReference>
<name>A0A177ATJ3_9BILA</name>
<comment type="subcellular location">
    <subcellularLocation>
        <location evidence="3">Nucleus</location>
    </subcellularLocation>
</comment>
<dbReference type="Gene3D" id="1.10.10.10">
    <property type="entry name" value="Winged helix-like DNA-binding domain superfamily/Winged helix DNA-binding domain"/>
    <property type="match status" value="1"/>
</dbReference>
<keyword evidence="6" id="KW-1185">Reference proteome</keyword>
<evidence type="ECO:0000256" key="2">
    <source>
        <dbReference type="ARBA" id="ARBA00023242"/>
    </source>
</evidence>
<dbReference type="Pfam" id="PF00250">
    <property type="entry name" value="Forkhead"/>
    <property type="match status" value="1"/>
</dbReference>
<dbReference type="GO" id="GO:0009653">
    <property type="term" value="P:anatomical structure morphogenesis"/>
    <property type="evidence" value="ECO:0007669"/>
    <property type="project" value="TreeGrafter"/>
</dbReference>
<dbReference type="InterPro" id="IPR030456">
    <property type="entry name" value="TF_fork_head_CS_2"/>
</dbReference>
<proteinExistence type="predicted"/>
<dbReference type="InterPro" id="IPR036388">
    <property type="entry name" value="WH-like_DNA-bd_sf"/>
</dbReference>
<dbReference type="OrthoDB" id="5954824at2759"/>
<feature type="domain" description="Fork-head" evidence="4">
    <location>
        <begin position="74"/>
        <end position="168"/>
    </location>
</feature>
<dbReference type="PANTHER" id="PTHR11829:SF343">
    <property type="entry name" value="FORK-HEAD DOMAIN-CONTAINING PROTEIN"/>
    <property type="match status" value="1"/>
</dbReference>
<accession>A0A177ATJ3</accession>
<evidence type="ECO:0000256" key="1">
    <source>
        <dbReference type="ARBA" id="ARBA00023125"/>
    </source>
</evidence>
<evidence type="ECO:0000259" key="4">
    <source>
        <dbReference type="PROSITE" id="PS50039"/>
    </source>
</evidence>
<comment type="caution">
    <text evidence="5">The sequence shown here is derived from an EMBL/GenBank/DDBJ whole genome shotgun (WGS) entry which is preliminary data.</text>
</comment>
<protein>
    <recommendedName>
        <fullName evidence="4">Fork-head domain-containing protein</fullName>
    </recommendedName>
</protein>
<dbReference type="InterPro" id="IPR036390">
    <property type="entry name" value="WH_DNA-bd_sf"/>
</dbReference>
<keyword evidence="1 3" id="KW-0238">DNA-binding</keyword>
<dbReference type="PROSITE" id="PS50039">
    <property type="entry name" value="FORK_HEAD_3"/>
    <property type="match status" value="1"/>
</dbReference>
<dbReference type="GO" id="GO:0000978">
    <property type="term" value="F:RNA polymerase II cis-regulatory region sequence-specific DNA binding"/>
    <property type="evidence" value="ECO:0007669"/>
    <property type="project" value="TreeGrafter"/>
</dbReference>
<evidence type="ECO:0000256" key="3">
    <source>
        <dbReference type="PROSITE-ProRule" id="PRU00089"/>
    </source>
</evidence>
<dbReference type="AlphaFoldDB" id="A0A177ATJ3"/>
<dbReference type="PRINTS" id="PR00053">
    <property type="entry name" value="FORKHEAD"/>
</dbReference>
<organism evidence="5 6">
    <name type="scientific">Intoshia linei</name>
    <dbReference type="NCBI Taxonomy" id="1819745"/>
    <lineage>
        <taxon>Eukaryota</taxon>
        <taxon>Metazoa</taxon>
        <taxon>Spiralia</taxon>
        <taxon>Lophotrochozoa</taxon>
        <taxon>Mesozoa</taxon>
        <taxon>Orthonectida</taxon>
        <taxon>Rhopaluridae</taxon>
        <taxon>Intoshia</taxon>
    </lineage>
</organism>
<keyword evidence="2 3" id="KW-0539">Nucleus</keyword>
<dbReference type="PROSITE" id="PS00658">
    <property type="entry name" value="FORK_HEAD_2"/>
    <property type="match status" value="1"/>
</dbReference>
<sequence>MNFNHEKGNNLINYNIDGDKDMEQCEYENNQVKFKLENKFKNGQNLNQPNNFYIMKGKWKTILTELTKMDNKLKPPISFLAIIAMALLDSETGKMVLNKIYNWIKTKFSYFKQNEYETNWKNSIRHNLSLFKCFVKNSNVLKGKSHYWSLHVACIQDFENGIFKKNRIVDRINFFNYQKKLQLYKNVNQYMFNPYDKMYDGFNNGVVKDSNRFSSVNGNSFLSNHSHIQSDSDTSKNLQCSEMVDSFSHNITNNNGYNVNYLNDMYKNYDQMCSKVMGYQNLQLFNPTNVENQLNNNRCTFKDCRFDS</sequence>
<dbReference type="SUPFAM" id="SSF46785">
    <property type="entry name" value="Winged helix' DNA-binding domain"/>
    <property type="match status" value="1"/>
</dbReference>